<dbReference type="AlphaFoldDB" id="A0A6G1QKK0"/>
<sequence>MNAVIEAAQAQLSGKSGTLEQDLEIRKRLTTIDYTFSQQIPDALQDKNEIDISAVVAGAGEKQICRVNQGEIN</sequence>
<dbReference type="EMBL" id="CM015729">
    <property type="protein sequence ID" value="KAF3702833.1"/>
    <property type="molecule type" value="Genomic_DNA"/>
</dbReference>
<evidence type="ECO:0000313" key="2">
    <source>
        <dbReference type="Proteomes" id="UP000503349"/>
    </source>
</evidence>
<dbReference type="Proteomes" id="UP000503349">
    <property type="component" value="Chromosome 18"/>
</dbReference>
<reference evidence="2" key="2">
    <citation type="submission" date="2019-02" db="EMBL/GenBank/DDBJ databases">
        <title>Opniocepnalus argus Var Kimnra genome.</title>
        <authorList>
            <person name="Zhou C."/>
            <person name="Xiao S."/>
        </authorList>
    </citation>
    <scope>NUCLEOTIDE SEQUENCE [LARGE SCALE GENOMIC DNA]</scope>
</reference>
<keyword evidence="2" id="KW-1185">Reference proteome</keyword>
<accession>A0A6G1QKK0</accession>
<organism evidence="1 2">
    <name type="scientific">Channa argus</name>
    <name type="common">Northern snakehead</name>
    <name type="synonym">Ophicephalus argus</name>
    <dbReference type="NCBI Taxonomy" id="215402"/>
    <lineage>
        <taxon>Eukaryota</taxon>
        <taxon>Metazoa</taxon>
        <taxon>Chordata</taxon>
        <taxon>Craniata</taxon>
        <taxon>Vertebrata</taxon>
        <taxon>Euteleostomi</taxon>
        <taxon>Actinopterygii</taxon>
        <taxon>Neopterygii</taxon>
        <taxon>Teleostei</taxon>
        <taxon>Neoteleostei</taxon>
        <taxon>Acanthomorphata</taxon>
        <taxon>Anabantaria</taxon>
        <taxon>Anabantiformes</taxon>
        <taxon>Channoidei</taxon>
        <taxon>Channidae</taxon>
        <taxon>Channa</taxon>
    </lineage>
</organism>
<evidence type="ECO:0000313" key="1">
    <source>
        <dbReference type="EMBL" id="KAF3702833.1"/>
    </source>
</evidence>
<gene>
    <name evidence="1" type="ORF">EXN66_Car018521</name>
</gene>
<proteinExistence type="predicted"/>
<protein>
    <submittedName>
        <fullName evidence="1">Uncharacterized protein</fullName>
    </submittedName>
</protein>
<name>A0A6G1QKK0_CHAAH</name>
<reference evidence="1 2" key="1">
    <citation type="submission" date="2019-02" db="EMBL/GenBank/DDBJ databases">
        <title>Opniocepnalus argus genome.</title>
        <authorList>
            <person name="Zhou C."/>
            <person name="Xiao S."/>
        </authorList>
    </citation>
    <scope>NUCLEOTIDE SEQUENCE [LARGE SCALE GENOMIC DNA]</scope>
    <source>
        <strain evidence="1">OARG1902GOOAL</strain>
        <tissue evidence="1">Muscle</tissue>
    </source>
</reference>